<dbReference type="SUPFAM" id="SSF51604">
    <property type="entry name" value="Enolase C-terminal domain-like"/>
    <property type="match status" value="1"/>
</dbReference>
<evidence type="ECO:0000313" key="12">
    <source>
        <dbReference type="Proteomes" id="UP000216020"/>
    </source>
</evidence>
<evidence type="ECO:0000256" key="7">
    <source>
        <dbReference type="ARBA" id="ARBA00022842"/>
    </source>
</evidence>
<evidence type="ECO:0000256" key="8">
    <source>
        <dbReference type="ARBA" id="ARBA00023239"/>
    </source>
</evidence>
<accession>A0A261SJ60</accession>
<dbReference type="GO" id="GO:0046872">
    <property type="term" value="F:metal ion binding"/>
    <property type="evidence" value="ECO:0007669"/>
    <property type="project" value="UniProtKB-KW"/>
</dbReference>
<dbReference type="EMBL" id="NEVM01000001">
    <property type="protein sequence ID" value="OZI36982.1"/>
    <property type="molecule type" value="Genomic_DNA"/>
</dbReference>
<dbReference type="PANTHER" id="PTHR48080">
    <property type="entry name" value="D-GALACTONATE DEHYDRATASE-RELATED"/>
    <property type="match status" value="1"/>
</dbReference>
<comment type="cofactor">
    <cofactor evidence="2">
        <name>Mg(2+)</name>
        <dbReference type="ChEBI" id="CHEBI:18420"/>
    </cofactor>
</comment>
<dbReference type="InterPro" id="IPR034598">
    <property type="entry name" value="GlucD-like"/>
</dbReference>
<dbReference type="CDD" id="cd03323">
    <property type="entry name" value="D-glucarate_dehydratase"/>
    <property type="match status" value="1"/>
</dbReference>
<dbReference type="PANTHER" id="PTHR48080:SF4">
    <property type="entry name" value="GLUCARATE DEHYDRATASE"/>
    <property type="match status" value="1"/>
</dbReference>
<feature type="active site" description="Proton acceptor" evidence="9">
    <location>
        <position position="191"/>
    </location>
</feature>
<name>A0A261SJ60_9BORD</name>
<keyword evidence="6" id="KW-0479">Metal-binding</keyword>
<keyword evidence="12" id="KW-1185">Reference proteome</keyword>
<dbReference type="Pfam" id="PF02746">
    <property type="entry name" value="MR_MLE_N"/>
    <property type="match status" value="1"/>
</dbReference>
<feature type="active site" description="Proton acceptor" evidence="9">
    <location>
        <position position="318"/>
    </location>
</feature>
<organism evidence="11 12">
    <name type="scientific">Bordetella genomosp. 10</name>
    <dbReference type="NCBI Taxonomy" id="1416804"/>
    <lineage>
        <taxon>Bacteria</taxon>
        <taxon>Pseudomonadati</taxon>
        <taxon>Pseudomonadota</taxon>
        <taxon>Betaproteobacteria</taxon>
        <taxon>Burkholderiales</taxon>
        <taxon>Alcaligenaceae</taxon>
        <taxon>Bordetella</taxon>
    </lineage>
</organism>
<evidence type="ECO:0000256" key="9">
    <source>
        <dbReference type="PIRSR" id="PIRSR634598-1"/>
    </source>
</evidence>
<dbReference type="SUPFAM" id="SSF54826">
    <property type="entry name" value="Enolase N-terminal domain-like"/>
    <property type="match status" value="1"/>
</dbReference>
<dbReference type="InterPro" id="IPR034593">
    <property type="entry name" value="DgoD-like"/>
</dbReference>
<reference evidence="12" key="1">
    <citation type="submission" date="2017-05" db="EMBL/GenBank/DDBJ databases">
        <title>Complete and WGS of Bordetella genogroups.</title>
        <authorList>
            <person name="Spilker T."/>
            <person name="Lipuma J."/>
        </authorList>
    </citation>
    <scope>NUCLEOTIDE SEQUENCE [LARGE SCALE GENOMIC DNA]</scope>
    <source>
        <strain evidence="12">AU16122</strain>
    </source>
</reference>
<evidence type="ECO:0000256" key="1">
    <source>
        <dbReference type="ARBA" id="ARBA00001426"/>
    </source>
</evidence>
<dbReference type="Proteomes" id="UP000216020">
    <property type="component" value="Unassembled WGS sequence"/>
</dbReference>
<dbReference type="InterPro" id="IPR029017">
    <property type="entry name" value="Enolase-like_N"/>
</dbReference>
<evidence type="ECO:0000256" key="5">
    <source>
        <dbReference type="ARBA" id="ARBA00011973"/>
    </source>
</evidence>
<dbReference type="InterPro" id="IPR029065">
    <property type="entry name" value="Enolase_C-like"/>
</dbReference>
<keyword evidence="8" id="KW-0456">Lyase</keyword>
<comment type="similarity">
    <text evidence="4">Belongs to the mandelate racemase/muconate lactonizing enzyme family. GlucD subfamily.</text>
</comment>
<keyword evidence="7" id="KW-0460">Magnesium</keyword>
<gene>
    <name evidence="11" type="ORF">CAL29_00620</name>
</gene>
<evidence type="ECO:0000256" key="2">
    <source>
        <dbReference type="ARBA" id="ARBA00001946"/>
    </source>
</evidence>
<dbReference type="SFLD" id="SFLDG00055">
    <property type="entry name" value="glucarate_dehydratase"/>
    <property type="match status" value="1"/>
</dbReference>
<dbReference type="GO" id="GO:0008872">
    <property type="term" value="F:glucarate dehydratase activity"/>
    <property type="evidence" value="ECO:0007669"/>
    <property type="project" value="UniProtKB-EC"/>
</dbReference>
<evidence type="ECO:0000256" key="3">
    <source>
        <dbReference type="ARBA" id="ARBA00005183"/>
    </source>
</evidence>
<protein>
    <recommendedName>
        <fullName evidence="5">glucarate dehydratase</fullName>
        <ecNumber evidence="5">4.2.1.40</ecNumber>
    </recommendedName>
</protein>
<evidence type="ECO:0000259" key="10">
    <source>
        <dbReference type="SMART" id="SM00922"/>
    </source>
</evidence>
<dbReference type="InterPro" id="IPR036849">
    <property type="entry name" value="Enolase-like_C_sf"/>
</dbReference>
<dbReference type="InterPro" id="IPR013341">
    <property type="entry name" value="Mandelate_racemase_N_dom"/>
</dbReference>
<dbReference type="Pfam" id="PF13378">
    <property type="entry name" value="MR_MLE_C"/>
    <property type="match status" value="1"/>
</dbReference>
<dbReference type="InterPro" id="IPR013342">
    <property type="entry name" value="Mandelate_racemase_C"/>
</dbReference>
<dbReference type="Gene3D" id="3.20.20.120">
    <property type="entry name" value="Enolase-like C-terminal domain"/>
    <property type="match status" value="1"/>
</dbReference>
<sequence length="421" mass="46650">MKITDVRVTPVAFRDPPVLNASGVHVAYALRAIIEVETDTGHVGLGETYGDLPILQNLEKVRAALVGLSPFDLNGLRRAVRTHIKTDLSQGFANLNPGTHAAKAGTNVFGAYEVAFLDAQAQIVGVPLVELLGGRCRDEVAYSAYLFFKQEKHLDDPYPADDWGPILTAEQLVGSARRMVRDYGFKSIKLKAGALDPDYEAECILALREAFPGYPLRIDPNANWRLETGRRIAARLKGVLEYYEDPVPGLAQMAQLHRETGVKMATNMVVTSMDEFRENVQLNGAQVILSDHHFWGGLLATRQLAQMCETFGYELSMHSNSHLGISLMAMTHVAASIPNLHFACDTHYPWKTEDLVEGGPVPFVDGCVRLTDAPGLGVKLDRAKLVELHRQYLDCGMRVTSEQGAYMRRYDPSFPLEKPRF</sequence>
<dbReference type="AlphaFoldDB" id="A0A261SJ60"/>
<comment type="caution">
    <text evidence="11">The sequence shown here is derived from an EMBL/GenBank/DDBJ whole genome shotgun (WGS) entry which is preliminary data.</text>
</comment>
<dbReference type="Gene3D" id="3.30.390.10">
    <property type="entry name" value="Enolase-like, N-terminal domain"/>
    <property type="match status" value="1"/>
</dbReference>
<evidence type="ECO:0000256" key="6">
    <source>
        <dbReference type="ARBA" id="ARBA00022723"/>
    </source>
</evidence>
<dbReference type="RefSeq" id="WP_094851089.1">
    <property type="nucleotide sequence ID" value="NZ_NEVM01000001.1"/>
</dbReference>
<proteinExistence type="inferred from homology"/>
<evidence type="ECO:0000256" key="4">
    <source>
        <dbReference type="ARBA" id="ARBA00009938"/>
    </source>
</evidence>
<dbReference type="SFLD" id="SFLDS00001">
    <property type="entry name" value="Enolase"/>
    <property type="match status" value="1"/>
</dbReference>
<comment type="pathway">
    <text evidence="3">Carbohydrate acid metabolism; D-glucarate degradation; 2,5-dioxopentanoate from D-glucarate: step 1/2.</text>
</comment>
<comment type="catalytic activity">
    <reaction evidence="1">
        <text>D-glucarate = 5-dehydro-4-deoxy-D-glucarate + H2O</text>
        <dbReference type="Rhea" id="RHEA:14573"/>
        <dbReference type="ChEBI" id="CHEBI:15377"/>
        <dbReference type="ChEBI" id="CHEBI:30612"/>
        <dbReference type="ChEBI" id="CHEBI:42819"/>
        <dbReference type="EC" id="4.2.1.40"/>
    </reaction>
</comment>
<feature type="domain" description="Mandelate racemase/muconate lactonizing enzyme C-terminal" evidence="10">
    <location>
        <begin position="169"/>
        <end position="263"/>
    </location>
</feature>
<dbReference type="EC" id="4.2.1.40" evidence="5"/>
<evidence type="ECO:0000313" key="11">
    <source>
        <dbReference type="EMBL" id="OZI36982.1"/>
    </source>
</evidence>
<dbReference type="OrthoDB" id="193563at2"/>
<dbReference type="SMART" id="SM00922">
    <property type="entry name" value="MR_MLE"/>
    <property type="match status" value="1"/>
</dbReference>